<evidence type="ECO:0000313" key="4">
    <source>
        <dbReference type="EMBL" id="PRY27395.1"/>
    </source>
</evidence>
<evidence type="ECO:0000313" key="5">
    <source>
        <dbReference type="Proteomes" id="UP000238375"/>
    </source>
</evidence>
<dbReference type="GO" id="GO:0016887">
    <property type="term" value="F:ATP hydrolysis activity"/>
    <property type="evidence" value="ECO:0007669"/>
    <property type="project" value="InterPro"/>
</dbReference>
<dbReference type="InterPro" id="IPR050334">
    <property type="entry name" value="Molybdenum_import_ModC"/>
</dbReference>
<organism evidence="4 5">
    <name type="scientific">Spirosoma oryzae</name>
    <dbReference type="NCBI Taxonomy" id="1469603"/>
    <lineage>
        <taxon>Bacteria</taxon>
        <taxon>Pseudomonadati</taxon>
        <taxon>Bacteroidota</taxon>
        <taxon>Cytophagia</taxon>
        <taxon>Cytophagales</taxon>
        <taxon>Cytophagaceae</taxon>
        <taxon>Spirosoma</taxon>
    </lineage>
</organism>
<reference evidence="4 5" key="1">
    <citation type="submission" date="2018-03" db="EMBL/GenBank/DDBJ databases">
        <title>Genomic Encyclopedia of Archaeal and Bacterial Type Strains, Phase II (KMG-II): from individual species to whole genera.</title>
        <authorList>
            <person name="Goeker M."/>
        </authorList>
    </citation>
    <scope>NUCLEOTIDE SEQUENCE [LARGE SCALE GENOMIC DNA]</scope>
    <source>
        <strain evidence="4 5">DSM 28354</strain>
    </source>
</reference>
<dbReference type="Proteomes" id="UP000238375">
    <property type="component" value="Unassembled WGS sequence"/>
</dbReference>
<dbReference type="InterPro" id="IPR003439">
    <property type="entry name" value="ABC_transporter-like_ATP-bd"/>
</dbReference>
<dbReference type="Gene3D" id="3.40.50.300">
    <property type="entry name" value="P-loop containing nucleotide triphosphate hydrolases"/>
    <property type="match status" value="2"/>
</dbReference>
<dbReference type="EMBL" id="PVTE01000033">
    <property type="protein sequence ID" value="PRY27395.1"/>
    <property type="molecule type" value="Genomic_DNA"/>
</dbReference>
<feature type="domain" description="ABC transporter" evidence="3">
    <location>
        <begin position="8"/>
        <end position="239"/>
    </location>
</feature>
<dbReference type="PANTHER" id="PTHR43514:SF4">
    <property type="entry name" value="ABC TRANSPORTER I FAMILY MEMBER 10"/>
    <property type="match status" value="1"/>
</dbReference>
<evidence type="ECO:0000256" key="1">
    <source>
        <dbReference type="ARBA" id="ARBA00022741"/>
    </source>
</evidence>
<accession>A0A2T0S1U7</accession>
<comment type="caution">
    <text evidence="4">The sequence shown here is derived from an EMBL/GenBank/DDBJ whole genome shotgun (WGS) entry which is preliminary data.</text>
</comment>
<dbReference type="InterPro" id="IPR027417">
    <property type="entry name" value="P-loop_NTPase"/>
</dbReference>
<dbReference type="GO" id="GO:0005524">
    <property type="term" value="F:ATP binding"/>
    <property type="evidence" value="ECO:0007669"/>
    <property type="project" value="UniProtKB-KW"/>
</dbReference>
<dbReference type="RefSeq" id="WP_106140525.1">
    <property type="nucleotide sequence ID" value="NZ_PVTE01000033.1"/>
</dbReference>
<dbReference type="SUPFAM" id="SSF52540">
    <property type="entry name" value="P-loop containing nucleoside triphosphate hydrolases"/>
    <property type="match status" value="2"/>
</dbReference>
<protein>
    <submittedName>
        <fullName evidence="4">Molybdate transport system ATP-binding protein</fullName>
    </submittedName>
</protein>
<dbReference type="SMART" id="SM00382">
    <property type="entry name" value="AAA"/>
    <property type="match status" value="2"/>
</dbReference>
<dbReference type="Pfam" id="PF00005">
    <property type="entry name" value="ABC_tran"/>
    <property type="match status" value="2"/>
</dbReference>
<keyword evidence="5" id="KW-1185">Reference proteome</keyword>
<evidence type="ECO:0000256" key="2">
    <source>
        <dbReference type="ARBA" id="ARBA00022840"/>
    </source>
</evidence>
<proteinExistence type="predicted"/>
<dbReference type="InterPro" id="IPR003593">
    <property type="entry name" value="AAA+_ATPase"/>
</dbReference>
<evidence type="ECO:0000259" key="3">
    <source>
        <dbReference type="PROSITE" id="PS50893"/>
    </source>
</evidence>
<dbReference type="PANTHER" id="PTHR43514">
    <property type="entry name" value="ABC TRANSPORTER I FAMILY MEMBER 10"/>
    <property type="match status" value="1"/>
</dbReference>
<sequence>MSVPEPLFSLNNLSVKRGAEPVLTNVSLTIDRGQCWAIVGPIGSGKTTLVQVLAGQLPAMRDQLPQRTQATLVSFREESHQFSYTRHFYQQRYQATLVDNQDGKPALTVRGYLAAVWSDEALALVQRMGIEPLLDVEFLKLSNGQTRKARIAKVLLQHPAMLLLDNPFVGLDARFRAELIEWLGELVQAGQPLMLVADETALPAFVTHVVKLDKGQVAWIGPRTEFVPAVINGSDWVVPALQTPPQPADFTDAFRLTDVTVRYGDKKLLDAVNWTVRAGERWALLGHNGAGKSILLSVLYGDHPQAYANQVYVFDHRRGKPGTSIWDVKRRIGFVSPELHLYFPRHLTARQVGLTGLTDTLVVPARVSAEAQHDLGTLLRYFGVDHLANRAFGTLSTGEQRLTLLIRALLKNAAMLILDEPFQALDARQVVLARNLLDSLPHKTIVFVTHDPAELPASINHRVDICNGQLSEPSHIVT</sequence>
<dbReference type="OrthoDB" id="9789994at2"/>
<dbReference type="PROSITE" id="PS50893">
    <property type="entry name" value="ABC_TRANSPORTER_2"/>
    <property type="match status" value="2"/>
</dbReference>
<gene>
    <name evidence="4" type="ORF">CLV58_13328</name>
</gene>
<keyword evidence="1" id="KW-0547">Nucleotide-binding</keyword>
<keyword evidence="2 4" id="KW-0067">ATP-binding</keyword>
<feature type="domain" description="ABC transporter" evidence="3">
    <location>
        <begin position="254"/>
        <end position="478"/>
    </location>
</feature>
<name>A0A2T0S1U7_9BACT</name>
<dbReference type="AlphaFoldDB" id="A0A2T0S1U7"/>